<name>A0ABU9I6B3_9FLAO</name>
<accession>A0ABU9I6B3</accession>
<protein>
    <recommendedName>
        <fullName evidence="3">SGNH/GDSL hydrolase family protein</fullName>
    </recommendedName>
</protein>
<keyword evidence="2" id="KW-1185">Reference proteome</keyword>
<evidence type="ECO:0000313" key="2">
    <source>
        <dbReference type="Proteomes" id="UP001393056"/>
    </source>
</evidence>
<dbReference type="Proteomes" id="UP001393056">
    <property type="component" value="Unassembled WGS sequence"/>
</dbReference>
<sequence>MKQFLVFIGKIIVVLLLSSFALDFSYSYVYSKSIKRNKIENVINSEAKKYDVIMLGSSRANNHFVPQLFIEKGFKAYNYGMSGARLQESALMLQLMIDKGYNIKNIILEVDLNINTEGYSDGARARFMPFLKSYSTISDYYKNRIPEFNSLYYLPFYRYIQYDSQIGFREMFFSVINKPSASILNEGFYALQGEGKNMQYDLTKYTPKKNKDYELIKKLCQSNNINLIVVSTPMCENVKGINYFKTIKNVYPEVHNYENAVTEDKYFSTCGHMNEAGARIFTAKIIEDFFSAKTN</sequence>
<evidence type="ECO:0000313" key="1">
    <source>
        <dbReference type="EMBL" id="MEL1247955.1"/>
    </source>
</evidence>
<reference evidence="1 2" key="1">
    <citation type="submission" date="2024-04" db="EMBL/GenBank/DDBJ databases">
        <title>Flavobacterium sp. DGU41 16S ribosomal RNA gene Genome sequencing and assembly.</title>
        <authorList>
            <person name="Park S."/>
        </authorList>
    </citation>
    <scope>NUCLEOTIDE SEQUENCE [LARGE SCALE GENOMIC DNA]</scope>
    <source>
        <strain evidence="1 2">DGU41</strain>
    </source>
</reference>
<dbReference type="RefSeq" id="WP_341682921.1">
    <property type="nucleotide sequence ID" value="NZ_JBBYHT010000003.1"/>
</dbReference>
<evidence type="ECO:0008006" key="3">
    <source>
        <dbReference type="Google" id="ProtNLM"/>
    </source>
</evidence>
<dbReference type="EMBL" id="JBBYHT010000003">
    <property type="protein sequence ID" value="MEL1247955.1"/>
    <property type="molecule type" value="Genomic_DNA"/>
</dbReference>
<proteinExistence type="predicted"/>
<dbReference type="SUPFAM" id="SSF52266">
    <property type="entry name" value="SGNH hydrolase"/>
    <property type="match status" value="1"/>
</dbReference>
<comment type="caution">
    <text evidence="1">The sequence shown here is derived from an EMBL/GenBank/DDBJ whole genome shotgun (WGS) entry which is preliminary data.</text>
</comment>
<organism evidence="1 2">
    <name type="scientific">Flavobacterium helocola</name>
    <dbReference type="NCBI Taxonomy" id="3139139"/>
    <lineage>
        <taxon>Bacteria</taxon>
        <taxon>Pseudomonadati</taxon>
        <taxon>Bacteroidota</taxon>
        <taxon>Flavobacteriia</taxon>
        <taxon>Flavobacteriales</taxon>
        <taxon>Flavobacteriaceae</taxon>
        <taxon>Flavobacterium</taxon>
    </lineage>
</organism>
<gene>
    <name evidence="1" type="ORF">AAEO58_07850</name>
</gene>